<reference evidence="5 6" key="1">
    <citation type="submission" date="2024-02" db="EMBL/GenBank/DDBJ databases">
        <title>Deinococcus caeni NBRC 101312.</title>
        <authorList>
            <person name="Ichikawa N."/>
            <person name="Katano-Makiyama Y."/>
            <person name="Hidaka K."/>
        </authorList>
    </citation>
    <scope>NUCLEOTIDE SEQUENCE [LARGE SCALE GENOMIC DNA]</scope>
    <source>
        <strain evidence="5 6">NBRC 101312</strain>
    </source>
</reference>
<feature type="domain" description="Tyr recombinase" evidence="4">
    <location>
        <begin position="173"/>
        <end position="333"/>
    </location>
</feature>
<keyword evidence="2" id="KW-0238">DNA-binding</keyword>
<comment type="caution">
    <text evidence="5">The sequence shown here is derived from an EMBL/GenBank/DDBJ whole genome shotgun (WGS) entry which is preliminary data.</text>
</comment>
<dbReference type="InterPro" id="IPR002104">
    <property type="entry name" value="Integrase_catalytic"/>
</dbReference>
<dbReference type="Gene3D" id="1.10.150.130">
    <property type="match status" value="1"/>
</dbReference>
<dbReference type="InterPro" id="IPR004107">
    <property type="entry name" value="Integrase_SAM-like_N"/>
</dbReference>
<dbReference type="InterPro" id="IPR050090">
    <property type="entry name" value="Tyrosine_recombinase_XerCD"/>
</dbReference>
<evidence type="ECO:0000256" key="3">
    <source>
        <dbReference type="ARBA" id="ARBA00023172"/>
    </source>
</evidence>
<keyword evidence="1" id="KW-0229">DNA integration</keyword>
<accession>A0ABP9UJC4</accession>
<dbReference type="Pfam" id="PF00589">
    <property type="entry name" value="Phage_integrase"/>
    <property type="match status" value="1"/>
</dbReference>
<name>A0ABP9UJC4_9DEIO</name>
<dbReference type="EMBL" id="BAABQU010000053">
    <property type="protein sequence ID" value="GAA5441494.1"/>
    <property type="molecule type" value="Genomic_DNA"/>
</dbReference>
<dbReference type="InterPro" id="IPR010998">
    <property type="entry name" value="Integrase_recombinase_N"/>
</dbReference>
<dbReference type="InterPro" id="IPR011010">
    <property type="entry name" value="DNA_brk_join_enz"/>
</dbReference>
<proteinExistence type="predicted"/>
<evidence type="ECO:0000256" key="1">
    <source>
        <dbReference type="ARBA" id="ARBA00022908"/>
    </source>
</evidence>
<gene>
    <name evidence="5" type="primary">xerC_3</name>
    <name evidence="5" type="ORF">Dcae01_03031</name>
</gene>
<keyword evidence="3" id="KW-0233">DNA recombination</keyword>
<evidence type="ECO:0000259" key="4">
    <source>
        <dbReference type="PROSITE" id="PS51898"/>
    </source>
</evidence>
<dbReference type="Proteomes" id="UP001423409">
    <property type="component" value="Unassembled WGS sequence"/>
</dbReference>
<dbReference type="Pfam" id="PF02899">
    <property type="entry name" value="Phage_int_SAM_1"/>
    <property type="match status" value="1"/>
</dbReference>
<dbReference type="PANTHER" id="PTHR30349:SF81">
    <property type="entry name" value="TYROSINE RECOMBINASE XERC"/>
    <property type="match status" value="1"/>
</dbReference>
<evidence type="ECO:0000256" key="2">
    <source>
        <dbReference type="ARBA" id="ARBA00023125"/>
    </source>
</evidence>
<dbReference type="PANTHER" id="PTHR30349">
    <property type="entry name" value="PHAGE INTEGRASE-RELATED"/>
    <property type="match status" value="1"/>
</dbReference>
<sequence length="335" mass="37118">MRLLTIVSNRYPDLGMKTTVQNFSLTLDLYRGDALASARSWTDLNPEERRRRAIVAAQHLDGKALWSLAEAHITLYGTAGATLSHRTARAYREGLAKLLTYAERAGFSLIRPERDSGALYIRSLENDGLSPASVRVHLAAARAAFRALRWAGVTESDPFADARPRRDTTAAWDKRVPYTESEVQALLRMASPRDQALILLCAHGGLRIQEALSLTWADIDLAAGVLTVQHGKGDKRRRVHLTRRLVQALNALPRSGPVIGGTQVAARQRLKAIAELAGTPYRGWHAFRHYAGTRIVRETGSLEHAARHLGHATLETTRVYAKWSDRTLVDTLAGW</sequence>
<dbReference type="Gene3D" id="1.10.443.10">
    <property type="entry name" value="Intergrase catalytic core"/>
    <property type="match status" value="2"/>
</dbReference>
<keyword evidence="6" id="KW-1185">Reference proteome</keyword>
<evidence type="ECO:0000313" key="6">
    <source>
        <dbReference type="Proteomes" id="UP001423409"/>
    </source>
</evidence>
<evidence type="ECO:0000313" key="5">
    <source>
        <dbReference type="EMBL" id="GAA5441494.1"/>
    </source>
</evidence>
<dbReference type="SUPFAM" id="SSF56349">
    <property type="entry name" value="DNA breaking-rejoining enzymes"/>
    <property type="match status" value="1"/>
</dbReference>
<protein>
    <submittedName>
        <fullName evidence="5">Tyrosine recombinase XerC</fullName>
    </submittedName>
</protein>
<dbReference type="InterPro" id="IPR013762">
    <property type="entry name" value="Integrase-like_cat_sf"/>
</dbReference>
<organism evidence="5 6">
    <name type="scientific">Deinococcus caeni</name>
    <dbReference type="NCBI Taxonomy" id="569127"/>
    <lineage>
        <taxon>Bacteria</taxon>
        <taxon>Thermotogati</taxon>
        <taxon>Deinococcota</taxon>
        <taxon>Deinococci</taxon>
        <taxon>Deinococcales</taxon>
        <taxon>Deinococcaceae</taxon>
        <taxon>Deinococcus</taxon>
    </lineage>
</organism>
<dbReference type="CDD" id="cd00397">
    <property type="entry name" value="DNA_BRE_C"/>
    <property type="match status" value="1"/>
</dbReference>
<dbReference type="PROSITE" id="PS51898">
    <property type="entry name" value="TYR_RECOMBINASE"/>
    <property type="match status" value="1"/>
</dbReference>